<dbReference type="PROSITE" id="PS00163">
    <property type="entry name" value="FUMARATE_LYASES"/>
    <property type="match status" value="1"/>
</dbReference>
<comment type="subcellular location">
    <subcellularLocation>
        <location evidence="5">Cytoplasm</location>
    </subcellularLocation>
</comment>
<comment type="similarity">
    <text evidence="1 5">Belongs to the class-II fumarase/aspartase family. Fumarase subfamily.</text>
</comment>
<keyword evidence="3 5" id="KW-0816">Tricarboxylic acid cycle</keyword>
<sequence length="479" mass="50022">MATKVISRKPRGAVTAFRTEHDSMGELQVPADALWGAQTQRAVQNFPVSGAPLPREFIRALGLVKAAAAQVNGDLGLLGTGAAAAIRKAALAVAEGAHDTHFPVDVFQTGSGTSSNMNANEVIATLAARAGKVRIHPNDHVNLGQSSNDVIPTAIRVSAQLAVVEGLLPALKHLRKTIDRRARALGTLTKTGRTHLMDAMPLTFAQEFGAWSAQLESAQGRIEDAIKRLRRLPIGGTAIGTGINADPRFGKAMAKALSALAGSKFESAGNKFEGLAAQDDAVELSGQLSVLAVALMKIANDLRWMNSGPLAGLGEIELPALQPGSSIMPGKVNPVIPEAVAMACAQVMGHHTAITVAGQSGNFQLNVMLPLIAYDLLDSIRLLGNAMRLLADQAIAGLKVREAKVREALDRNPILVTALNPVIGYEKAAAIAKQAYQQGRPVLDVAVEATGMSEQRLRALLDPTALTKGGIREGAGGGG</sequence>
<dbReference type="EC" id="4.2.1.2" evidence="5"/>
<evidence type="ECO:0000256" key="2">
    <source>
        <dbReference type="ARBA" id="ARBA00022490"/>
    </source>
</evidence>
<organism evidence="8 9">
    <name type="scientific">Lysobacter koreensis</name>
    <dbReference type="NCBI Taxonomy" id="266122"/>
    <lineage>
        <taxon>Bacteria</taxon>
        <taxon>Pseudomonadati</taxon>
        <taxon>Pseudomonadota</taxon>
        <taxon>Gammaproteobacteria</taxon>
        <taxon>Lysobacterales</taxon>
        <taxon>Lysobacteraceae</taxon>
        <taxon>Lysobacter</taxon>
    </lineage>
</organism>
<keyword evidence="9" id="KW-1185">Reference proteome</keyword>
<dbReference type="Pfam" id="PF10415">
    <property type="entry name" value="FumaraseC_C"/>
    <property type="match status" value="1"/>
</dbReference>
<evidence type="ECO:0000256" key="4">
    <source>
        <dbReference type="ARBA" id="ARBA00023239"/>
    </source>
</evidence>
<dbReference type="InterPro" id="IPR008948">
    <property type="entry name" value="L-Aspartase-like"/>
</dbReference>
<evidence type="ECO:0000259" key="6">
    <source>
        <dbReference type="Pfam" id="PF00206"/>
    </source>
</evidence>
<feature type="active site" evidence="5">
    <location>
        <position position="325"/>
    </location>
</feature>
<feature type="domain" description="Fumarate lyase N-terminal" evidence="6">
    <location>
        <begin position="25"/>
        <end position="349"/>
    </location>
</feature>
<comment type="pathway">
    <text evidence="5">Carbohydrate metabolism; tricarboxylic acid cycle; (S)-malate from fumarate: step 1/1.</text>
</comment>
<feature type="binding site" evidence="5">
    <location>
        <position position="326"/>
    </location>
    <ligand>
        <name>substrate</name>
    </ligand>
</feature>
<keyword evidence="4 5" id="KW-0456">Lyase</keyword>
<dbReference type="PRINTS" id="PR00145">
    <property type="entry name" value="ARGSUCLYASE"/>
</dbReference>
<dbReference type="CDD" id="cd01362">
    <property type="entry name" value="Fumarase_classII"/>
    <property type="match status" value="1"/>
</dbReference>
<dbReference type="InterPro" id="IPR024083">
    <property type="entry name" value="Fumarase/histidase_N"/>
</dbReference>
<dbReference type="InterPro" id="IPR000362">
    <property type="entry name" value="Fumarate_lyase_fam"/>
</dbReference>
<name>A0ABW2YHX9_9GAMM</name>
<reference evidence="9" key="1">
    <citation type="journal article" date="2019" name="Int. J. Syst. Evol. Microbiol.">
        <title>The Global Catalogue of Microorganisms (GCM) 10K type strain sequencing project: providing services to taxonomists for standard genome sequencing and annotation.</title>
        <authorList>
            <consortium name="The Broad Institute Genomics Platform"/>
            <consortium name="The Broad Institute Genome Sequencing Center for Infectious Disease"/>
            <person name="Wu L."/>
            <person name="Ma J."/>
        </authorList>
    </citation>
    <scope>NUCLEOTIDE SEQUENCE [LARGE SCALE GENOMIC DNA]</scope>
    <source>
        <strain evidence="9">CCUG 55491</strain>
    </source>
</reference>
<proteinExistence type="inferred from homology"/>
<feature type="binding site" evidence="5">
    <location>
        <begin position="331"/>
        <end position="333"/>
    </location>
    <ligand>
        <name>substrate</name>
    </ligand>
</feature>
<dbReference type="PANTHER" id="PTHR11444">
    <property type="entry name" value="ASPARTATEAMMONIA/ARGININOSUCCINATE/ADENYLOSUCCINATE LYASE"/>
    <property type="match status" value="1"/>
</dbReference>
<dbReference type="PRINTS" id="PR00149">
    <property type="entry name" value="FUMRATELYASE"/>
</dbReference>
<comment type="miscellaneous">
    <text evidence="5">There are 2 substrate-binding sites: the catalytic A site, and the non-catalytic B site that may play a role in the transfer of substrate or product between the active site and the solvent. Alternatively, the B site may bind allosteric effectors.</text>
</comment>
<comment type="function">
    <text evidence="5">Involved in the TCA cycle. Catalyzes the stereospecific interconversion of fumarate to L-malate.</text>
</comment>
<dbReference type="InterPro" id="IPR020557">
    <property type="entry name" value="Fumarate_lyase_CS"/>
</dbReference>
<comment type="catalytic activity">
    <reaction evidence="5">
        <text>(S)-malate = fumarate + H2O</text>
        <dbReference type="Rhea" id="RHEA:12460"/>
        <dbReference type="ChEBI" id="CHEBI:15377"/>
        <dbReference type="ChEBI" id="CHEBI:15589"/>
        <dbReference type="ChEBI" id="CHEBI:29806"/>
        <dbReference type="EC" id="4.2.1.2"/>
    </reaction>
</comment>
<evidence type="ECO:0000313" key="9">
    <source>
        <dbReference type="Proteomes" id="UP001597090"/>
    </source>
</evidence>
<gene>
    <name evidence="5" type="primary">fumC</name>
    <name evidence="8" type="ORF">ACFQZQ_01970</name>
</gene>
<dbReference type="PANTHER" id="PTHR11444:SF22">
    <property type="entry name" value="FUMARATE HYDRATASE CLASS II"/>
    <property type="match status" value="1"/>
</dbReference>
<evidence type="ECO:0000313" key="8">
    <source>
        <dbReference type="EMBL" id="MFD0738057.1"/>
    </source>
</evidence>
<feature type="active site" description="Proton donor/acceptor" evidence="5">
    <location>
        <position position="195"/>
    </location>
</feature>
<dbReference type="EMBL" id="JBHTIH010000002">
    <property type="protein sequence ID" value="MFD0738057.1"/>
    <property type="molecule type" value="Genomic_DNA"/>
</dbReference>
<dbReference type="NCBIfam" id="NF008909">
    <property type="entry name" value="PRK12273.1"/>
    <property type="match status" value="1"/>
</dbReference>
<dbReference type="InterPro" id="IPR018951">
    <property type="entry name" value="Fumarase_C_C"/>
</dbReference>
<evidence type="ECO:0000256" key="1">
    <source>
        <dbReference type="ARBA" id="ARBA00009084"/>
    </source>
</evidence>
<dbReference type="HAMAP" id="MF_00743">
    <property type="entry name" value="FumaraseC"/>
    <property type="match status" value="1"/>
</dbReference>
<accession>A0ABW2YHX9</accession>
<feature type="binding site" evidence="5">
    <location>
        <begin position="111"/>
        <end position="113"/>
    </location>
    <ligand>
        <name>substrate</name>
    </ligand>
</feature>
<feature type="binding site" evidence="5">
    <location>
        <position position="194"/>
    </location>
    <ligand>
        <name>substrate</name>
    </ligand>
</feature>
<dbReference type="Gene3D" id="1.10.275.10">
    <property type="entry name" value="Fumarase/aspartase (N-terminal domain)"/>
    <property type="match status" value="1"/>
</dbReference>
<evidence type="ECO:0000259" key="7">
    <source>
        <dbReference type="Pfam" id="PF10415"/>
    </source>
</evidence>
<feature type="binding site" description="in site B" evidence="5">
    <location>
        <begin position="136"/>
        <end position="139"/>
    </location>
    <ligand>
        <name>substrate</name>
    </ligand>
</feature>
<comment type="caution">
    <text evidence="8">The sequence shown here is derived from an EMBL/GenBank/DDBJ whole genome shotgun (WGS) entry which is preliminary data.</text>
</comment>
<dbReference type="Gene3D" id="1.20.200.10">
    <property type="entry name" value="Fumarase/aspartase (Central domain)"/>
    <property type="match status" value="1"/>
</dbReference>
<feature type="domain" description="Fumarase C C-terminal" evidence="7">
    <location>
        <begin position="415"/>
        <end position="468"/>
    </location>
</feature>
<dbReference type="InterPro" id="IPR022761">
    <property type="entry name" value="Fumarate_lyase_N"/>
</dbReference>
<dbReference type="Gene3D" id="1.10.40.30">
    <property type="entry name" value="Fumarase/aspartase (C-terminal domain)"/>
    <property type="match status" value="1"/>
</dbReference>
<dbReference type="Proteomes" id="UP001597090">
    <property type="component" value="Unassembled WGS sequence"/>
</dbReference>
<keyword evidence="2 5" id="KW-0963">Cytoplasm</keyword>
<feature type="site" description="Important for catalytic activity" evidence="5">
    <location>
        <position position="338"/>
    </location>
</feature>
<dbReference type="SUPFAM" id="SSF48557">
    <property type="entry name" value="L-aspartase-like"/>
    <property type="match status" value="1"/>
</dbReference>
<evidence type="ECO:0000256" key="3">
    <source>
        <dbReference type="ARBA" id="ARBA00022532"/>
    </source>
</evidence>
<protein>
    <recommendedName>
        <fullName evidence="5">Fumarate hydratase class II</fullName>
        <shortName evidence="5">Fumarase C</shortName>
        <ecNumber evidence="5">4.2.1.2</ecNumber>
    </recommendedName>
    <alternativeName>
        <fullName evidence="5">Aerobic fumarase</fullName>
    </alternativeName>
    <alternativeName>
        <fullName evidence="5">Iron-independent fumarase</fullName>
    </alternativeName>
</protein>
<dbReference type="RefSeq" id="WP_386811004.1">
    <property type="nucleotide sequence ID" value="NZ_JBHTIH010000002.1"/>
</dbReference>
<dbReference type="Pfam" id="PF00206">
    <property type="entry name" value="Lyase_1"/>
    <property type="match status" value="1"/>
</dbReference>
<comment type="subunit">
    <text evidence="5">Homotetramer.</text>
</comment>
<dbReference type="InterPro" id="IPR005677">
    <property type="entry name" value="Fum_hydII"/>
</dbReference>
<evidence type="ECO:0000256" key="5">
    <source>
        <dbReference type="HAMAP-Rule" id="MF_00743"/>
    </source>
</evidence>
<feature type="binding site" evidence="5">
    <location>
        <begin position="146"/>
        <end position="148"/>
    </location>
    <ligand>
        <name>substrate</name>
    </ligand>
</feature>